<feature type="transmembrane region" description="Helical" evidence="9">
    <location>
        <begin position="179"/>
        <end position="201"/>
    </location>
</feature>
<keyword evidence="7 9" id="KW-0472">Membrane</keyword>
<sequence length="367" mass="37838">MIPITTKRRFAPPTSGGRPTPGASRRELAFLVPVLLVGLLVSMVAAIGLGSAVVPPEDTARYLWAALTGGAIPAEDLTEYQVIWQVRTPRVLLAVIVGAGLSAVGVAVQALVRNALADPFVLGISSGASVGAVGVTLLGTFGALGIHALSTGAFLGALAACGLVYLASWSRAGLTPLRLVLTGIALAYGFQAVMSVLVYLAPDGEATHTVLFWTLGGLGAATWESLPLVAAVTVLGTFALHRHARTLDVMALGDETAASLGVDVHGTRRALFVLTSVMTGAMVAVSGAIGFVGLVMPHLVRILVGARHTRVLVLAPLIGAIFMVWADLIARTLAAPRELPLGVVTALVGVPVFVALMRRRGYLFGGR</sequence>
<dbReference type="SUPFAM" id="SSF81345">
    <property type="entry name" value="ABC transporter involved in vitamin B12 uptake, BtuC"/>
    <property type="match status" value="1"/>
</dbReference>
<keyword evidence="11" id="KW-1185">Reference proteome</keyword>
<evidence type="ECO:0000313" key="11">
    <source>
        <dbReference type="Proteomes" id="UP000194218"/>
    </source>
</evidence>
<feature type="transmembrane region" description="Helical" evidence="9">
    <location>
        <begin position="91"/>
        <end position="112"/>
    </location>
</feature>
<evidence type="ECO:0000256" key="6">
    <source>
        <dbReference type="ARBA" id="ARBA00022989"/>
    </source>
</evidence>
<dbReference type="Pfam" id="PF01032">
    <property type="entry name" value="FecCD"/>
    <property type="match status" value="1"/>
</dbReference>
<dbReference type="PANTHER" id="PTHR30472">
    <property type="entry name" value="FERRIC ENTEROBACTIN TRANSPORT SYSTEM PERMEASE PROTEIN"/>
    <property type="match status" value="1"/>
</dbReference>
<feature type="transmembrane region" description="Helical" evidence="9">
    <location>
        <begin position="144"/>
        <end position="167"/>
    </location>
</feature>
<name>A0A1W7CVN1_9ACTN</name>
<dbReference type="InterPro" id="IPR037294">
    <property type="entry name" value="ABC_BtuC-like"/>
</dbReference>
<evidence type="ECO:0000256" key="9">
    <source>
        <dbReference type="SAM" id="Phobius"/>
    </source>
</evidence>
<evidence type="ECO:0000256" key="3">
    <source>
        <dbReference type="ARBA" id="ARBA00022448"/>
    </source>
</evidence>
<feature type="transmembrane region" description="Helical" evidence="9">
    <location>
        <begin position="270"/>
        <end position="299"/>
    </location>
</feature>
<dbReference type="Proteomes" id="UP000194218">
    <property type="component" value="Chromosome"/>
</dbReference>
<keyword evidence="5 9" id="KW-0812">Transmembrane</keyword>
<keyword evidence="4" id="KW-1003">Cell membrane</keyword>
<dbReference type="CDD" id="cd06550">
    <property type="entry name" value="TM_ABC_iron-siderophores_like"/>
    <property type="match status" value="1"/>
</dbReference>
<evidence type="ECO:0000256" key="4">
    <source>
        <dbReference type="ARBA" id="ARBA00022475"/>
    </source>
</evidence>
<keyword evidence="3" id="KW-0813">Transport</keyword>
<dbReference type="OrthoDB" id="9782305at2"/>
<gene>
    <name evidence="10" type="ORF">CAG99_07960</name>
</gene>
<proteinExistence type="inferred from homology"/>
<dbReference type="KEGG" id="smao:CAG99_07960"/>
<evidence type="ECO:0000256" key="1">
    <source>
        <dbReference type="ARBA" id="ARBA00004651"/>
    </source>
</evidence>
<comment type="similarity">
    <text evidence="2">Belongs to the binding-protein-dependent transport system permease family. FecCD subfamily.</text>
</comment>
<dbReference type="EMBL" id="CP021121">
    <property type="protein sequence ID" value="ARQ68802.1"/>
    <property type="molecule type" value="Genomic_DNA"/>
</dbReference>
<dbReference type="AlphaFoldDB" id="A0A1W7CVN1"/>
<evidence type="ECO:0000256" key="5">
    <source>
        <dbReference type="ARBA" id="ARBA00022692"/>
    </source>
</evidence>
<keyword evidence="6 9" id="KW-1133">Transmembrane helix</keyword>
<feature type="transmembrane region" description="Helical" evidence="9">
    <location>
        <begin position="311"/>
        <end position="333"/>
    </location>
</feature>
<dbReference type="GO" id="GO:0033214">
    <property type="term" value="P:siderophore-iron import into cell"/>
    <property type="evidence" value="ECO:0007669"/>
    <property type="project" value="TreeGrafter"/>
</dbReference>
<feature type="transmembrane region" description="Helical" evidence="9">
    <location>
        <begin position="119"/>
        <end position="138"/>
    </location>
</feature>
<dbReference type="PANTHER" id="PTHR30472:SF67">
    <property type="entry name" value="PERMEASE OF ABC TRANSPORTER-RELATED"/>
    <property type="match status" value="1"/>
</dbReference>
<feature type="transmembrane region" description="Helical" evidence="9">
    <location>
        <begin position="339"/>
        <end position="357"/>
    </location>
</feature>
<dbReference type="InterPro" id="IPR000522">
    <property type="entry name" value="ABC_transptr_permease_BtuC"/>
</dbReference>
<evidence type="ECO:0000256" key="2">
    <source>
        <dbReference type="ARBA" id="ARBA00007935"/>
    </source>
</evidence>
<dbReference type="FunFam" id="1.10.3470.10:FF:000001">
    <property type="entry name" value="Vitamin B12 ABC transporter permease BtuC"/>
    <property type="match status" value="1"/>
</dbReference>
<feature type="transmembrane region" description="Helical" evidence="9">
    <location>
        <begin position="28"/>
        <end position="54"/>
    </location>
</feature>
<feature type="compositionally biased region" description="Basic residues" evidence="8">
    <location>
        <begin position="1"/>
        <end position="10"/>
    </location>
</feature>
<dbReference type="GO" id="GO:0022857">
    <property type="term" value="F:transmembrane transporter activity"/>
    <property type="evidence" value="ECO:0007669"/>
    <property type="project" value="InterPro"/>
</dbReference>
<evidence type="ECO:0000256" key="7">
    <source>
        <dbReference type="ARBA" id="ARBA00023136"/>
    </source>
</evidence>
<accession>A0A1W7CVN1</accession>
<evidence type="ECO:0000313" key="10">
    <source>
        <dbReference type="EMBL" id="ARQ68802.1"/>
    </source>
</evidence>
<comment type="subcellular location">
    <subcellularLocation>
        <location evidence="1">Cell membrane</location>
        <topology evidence="1">Multi-pass membrane protein</topology>
    </subcellularLocation>
</comment>
<dbReference type="Gene3D" id="1.10.3470.10">
    <property type="entry name" value="ABC transporter involved in vitamin B12 uptake, BtuC"/>
    <property type="match status" value="1"/>
</dbReference>
<evidence type="ECO:0000256" key="8">
    <source>
        <dbReference type="SAM" id="MobiDB-lite"/>
    </source>
</evidence>
<reference evidence="10 11" key="1">
    <citation type="submission" date="2017-05" db="EMBL/GenBank/DDBJ databases">
        <title>Complete genome sequence of Streptomyces sp. SCSIO 03032 revealed the diverse biosynthetic pathways for its bioactive secondary metabolites.</title>
        <authorList>
            <person name="Ma L."/>
            <person name="Zhu Y."/>
            <person name="Zhang W."/>
            <person name="Zhang G."/>
            <person name="Tian X."/>
            <person name="Zhang S."/>
            <person name="Zhang C."/>
        </authorList>
    </citation>
    <scope>NUCLEOTIDE SEQUENCE [LARGE SCALE GENOMIC DNA]</scope>
    <source>
        <strain evidence="10 11">SCSIO 03032</strain>
    </source>
</reference>
<dbReference type="GO" id="GO:0005886">
    <property type="term" value="C:plasma membrane"/>
    <property type="evidence" value="ECO:0007669"/>
    <property type="project" value="UniProtKB-SubCell"/>
</dbReference>
<protein>
    <submittedName>
        <fullName evidence="10">Sugar ABC transporter substrate-binding protein</fullName>
    </submittedName>
</protein>
<feature type="region of interest" description="Disordered" evidence="8">
    <location>
        <begin position="1"/>
        <end position="22"/>
    </location>
</feature>
<organism evidence="10 11">
    <name type="scientific">Streptomyces marincola</name>
    <dbReference type="NCBI Taxonomy" id="2878388"/>
    <lineage>
        <taxon>Bacteria</taxon>
        <taxon>Bacillati</taxon>
        <taxon>Actinomycetota</taxon>
        <taxon>Actinomycetes</taxon>
        <taxon>Kitasatosporales</taxon>
        <taxon>Streptomycetaceae</taxon>
        <taxon>Streptomyces</taxon>
    </lineage>
</organism>